<protein>
    <recommendedName>
        <fullName evidence="1">Transposase InsH N-terminal domain-containing protein</fullName>
    </recommendedName>
</protein>
<keyword evidence="3" id="KW-1185">Reference proteome</keyword>
<name>A0ABS5AWH5_9STRE</name>
<dbReference type="InterPro" id="IPR008490">
    <property type="entry name" value="Transposase_InsH_N"/>
</dbReference>
<sequence>MFHKNQVDLERQQLELMSLDMLVPQDHFLRKVEKVVDFDFIYDLLEDSYSPDQGRPSLDPVLLIKIPLLKNLYGIRSMPDHERD</sequence>
<evidence type="ECO:0000313" key="2">
    <source>
        <dbReference type="EMBL" id="MBP2620850.1"/>
    </source>
</evidence>
<feature type="domain" description="Transposase InsH N-terminal" evidence="1">
    <location>
        <begin position="18"/>
        <end position="82"/>
    </location>
</feature>
<gene>
    <name evidence="2" type="ORF">DHL47_05765</name>
</gene>
<accession>A0ABS5AWH5</accession>
<dbReference type="EMBL" id="QFAY01000009">
    <property type="protein sequence ID" value="MBP2620850.1"/>
    <property type="molecule type" value="Genomic_DNA"/>
</dbReference>
<proteinExistence type="predicted"/>
<organism evidence="2 3">
    <name type="scientific">Streptococcus panodentis</name>
    <dbReference type="NCBI Taxonomy" id="1581472"/>
    <lineage>
        <taxon>Bacteria</taxon>
        <taxon>Bacillati</taxon>
        <taxon>Bacillota</taxon>
        <taxon>Bacilli</taxon>
        <taxon>Lactobacillales</taxon>
        <taxon>Streptococcaceae</taxon>
        <taxon>Streptococcus</taxon>
    </lineage>
</organism>
<dbReference type="Proteomes" id="UP001519349">
    <property type="component" value="Unassembled WGS sequence"/>
</dbReference>
<reference evidence="2 3" key="1">
    <citation type="submission" date="2018-05" db="EMBL/GenBank/DDBJ databases">
        <title>Draft genome sequence of Streptococcus panodentis CCUG 70867T.</title>
        <authorList>
            <person name="Salva-Serra F."/>
            <person name="Mendez V."/>
            <person name="Jaen-Luchoro D."/>
            <person name="Gonzales-Siles L."/>
            <person name="Karlsson R."/>
            <person name="Engstrom-Jakobsson H."/>
            <person name="Busquets A."/>
            <person name="Gomila M."/>
            <person name="Pineiro-Iglesias B."/>
            <person name="Bennasar-Figueras A."/>
            <person name="Seeger M."/>
            <person name="Moore E."/>
        </authorList>
    </citation>
    <scope>NUCLEOTIDE SEQUENCE [LARGE SCALE GENOMIC DNA]</scope>
    <source>
        <strain evidence="2 3">CCUG 70867</strain>
    </source>
</reference>
<dbReference type="Pfam" id="PF05598">
    <property type="entry name" value="DUF772"/>
    <property type="match status" value="1"/>
</dbReference>
<comment type="caution">
    <text evidence="2">The sequence shown here is derived from an EMBL/GenBank/DDBJ whole genome shotgun (WGS) entry which is preliminary data.</text>
</comment>
<evidence type="ECO:0000313" key="3">
    <source>
        <dbReference type="Proteomes" id="UP001519349"/>
    </source>
</evidence>
<evidence type="ECO:0000259" key="1">
    <source>
        <dbReference type="Pfam" id="PF05598"/>
    </source>
</evidence>